<dbReference type="Gene3D" id="1.10.4080.10">
    <property type="entry name" value="ADP-ribosylation/Crystallin J1"/>
    <property type="match status" value="1"/>
</dbReference>
<dbReference type="InterPro" id="IPR050792">
    <property type="entry name" value="ADP-ribosylglycohydrolase"/>
</dbReference>
<dbReference type="RefSeq" id="WP_380666828.1">
    <property type="nucleotide sequence ID" value="NZ_JBHTCJ010000004.1"/>
</dbReference>
<organism evidence="4 5">
    <name type="scientific">Saccharopolyspora griseoalba</name>
    <dbReference type="NCBI Taxonomy" id="1431848"/>
    <lineage>
        <taxon>Bacteria</taxon>
        <taxon>Bacillati</taxon>
        <taxon>Actinomycetota</taxon>
        <taxon>Actinomycetes</taxon>
        <taxon>Pseudonocardiales</taxon>
        <taxon>Pseudonocardiaceae</taxon>
        <taxon>Saccharopolyspora</taxon>
    </lineage>
</organism>
<dbReference type="SUPFAM" id="SSF101478">
    <property type="entry name" value="ADP-ribosylglycohydrolase"/>
    <property type="match status" value="1"/>
</dbReference>
<dbReference type="Pfam" id="PF03747">
    <property type="entry name" value="ADP_ribosyl_GH"/>
    <property type="match status" value="1"/>
</dbReference>
<dbReference type="PANTHER" id="PTHR16222:SF24">
    <property type="entry name" value="ADP-RIBOSYLHYDROLASE ARH3"/>
    <property type="match status" value="1"/>
</dbReference>
<evidence type="ECO:0000256" key="2">
    <source>
        <dbReference type="ARBA" id="ARBA00022801"/>
    </source>
</evidence>
<sequence>MVDGSADDTGYDEDPRVARIHRKQVFKTDTLPPISERAQEYARTHPNSWMYYTDSSLPPDAPVTLSNVTGGRYIDERGEFTRTWMNPDFVPQPAFAKREFHNHFELVLWRALYGHISIGDLVWAFAENSHLVVVDPQTRRPEVAEHVDHKFGQTRRGVLVFTSEPLVDPAAGPVQLMAGTDILDLYGTDEELWLRINDSPEGNGLGVEFGIDDMVLLQRQNHVHVERRAAEQEAAGGSTTRTAAETPAAQPQPGPPVDARERFFGSMVAGAVGDALGYAVEFHGIGMIRRQHGEGGVTGPVLRGGVAEISDDTQMMLFTLEGLIRAHVARRIEPRDNDPVPEVQHAYQRWLHTQNRPWEHAGGPYARRLSRPDGWLITNRGLFADRAPGSTCMSALFTFAQTHQHATPQNRINDSKGCGGVMRAAPVAVWSNDPGEVFFTAARTAALTHSHPSGFLSAGVLAVIVHQLLRDVPLRDSVRVARDLLVRWPEHEEQLRALDAAVALAERGRVSPEEIEEQLGQGWVGEEALAIGLYAVLATDDLRDALLLSVNHSGDSDSTGIVCGNIGGAVHGMRAVPPEWLRTLELREVIETLTNDALAEFSPGPPTDPSWTQRYPAW</sequence>
<dbReference type="PANTHER" id="PTHR16222">
    <property type="entry name" value="ADP-RIBOSYLGLYCOHYDROLASE"/>
    <property type="match status" value="1"/>
</dbReference>
<proteinExistence type="inferred from homology"/>
<dbReference type="Proteomes" id="UP001596504">
    <property type="component" value="Unassembled WGS sequence"/>
</dbReference>
<name>A0ABW2LIS6_9PSEU</name>
<evidence type="ECO:0000313" key="4">
    <source>
        <dbReference type="EMBL" id="MFC7341694.1"/>
    </source>
</evidence>
<gene>
    <name evidence="4" type="ORF">ACFQRI_09750</name>
</gene>
<dbReference type="InterPro" id="IPR036705">
    <property type="entry name" value="Ribosyl_crysJ1_sf"/>
</dbReference>
<keyword evidence="5" id="KW-1185">Reference proteome</keyword>
<accession>A0ABW2LIS6</accession>
<feature type="region of interest" description="Disordered" evidence="3">
    <location>
        <begin position="598"/>
        <end position="618"/>
    </location>
</feature>
<comment type="similarity">
    <text evidence="1">Belongs to the ADP-ribosylglycohydrolase family.</text>
</comment>
<feature type="compositionally biased region" description="Low complexity" evidence="3">
    <location>
        <begin position="232"/>
        <end position="249"/>
    </location>
</feature>
<evidence type="ECO:0000256" key="3">
    <source>
        <dbReference type="SAM" id="MobiDB-lite"/>
    </source>
</evidence>
<reference evidence="5" key="1">
    <citation type="journal article" date="2019" name="Int. J. Syst. Evol. Microbiol.">
        <title>The Global Catalogue of Microorganisms (GCM) 10K type strain sequencing project: providing services to taxonomists for standard genome sequencing and annotation.</title>
        <authorList>
            <consortium name="The Broad Institute Genomics Platform"/>
            <consortium name="The Broad Institute Genome Sequencing Center for Infectious Disease"/>
            <person name="Wu L."/>
            <person name="Ma J."/>
        </authorList>
    </citation>
    <scope>NUCLEOTIDE SEQUENCE [LARGE SCALE GENOMIC DNA]</scope>
    <source>
        <strain evidence="5">WLHS5</strain>
    </source>
</reference>
<protein>
    <submittedName>
        <fullName evidence="4">ADP-ribosylglycohydrolase family protein</fullName>
    </submittedName>
</protein>
<feature type="region of interest" description="Disordered" evidence="3">
    <location>
        <begin position="231"/>
        <end position="259"/>
    </location>
</feature>
<evidence type="ECO:0000256" key="1">
    <source>
        <dbReference type="ARBA" id="ARBA00010702"/>
    </source>
</evidence>
<comment type="caution">
    <text evidence="4">The sequence shown here is derived from an EMBL/GenBank/DDBJ whole genome shotgun (WGS) entry which is preliminary data.</text>
</comment>
<dbReference type="EMBL" id="JBHTCJ010000004">
    <property type="protein sequence ID" value="MFC7341694.1"/>
    <property type="molecule type" value="Genomic_DNA"/>
</dbReference>
<keyword evidence="2" id="KW-0378">Hydrolase</keyword>
<evidence type="ECO:0000313" key="5">
    <source>
        <dbReference type="Proteomes" id="UP001596504"/>
    </source>
</evidence>
<dbReference type="InterPro" id="IPR005502">
    <property type="entry name" value="Ribosyl_crysJ1"/>
</dbReference>
<feature type="compositionally biased region" description="Polar residues" evidence="3">
    <location>
        <begin position="609"/>
        <end position="618"/>
    </location>
</feature>